<gene>
    <name evidence="1" type="ORF">AAFF_G00045370</name>
</gene>
<comment type="caution">
    <text evidence="1">The sequence shown here is derived from an EMBL/GenBank/DDBJ whole genome shotgun (WGS) entry which is preliminary data.</text>
</comment>
<dbReference type="AlphaFoldDB" id="A0AAD7WEX8"/>
<reference evidence="1" key="1">
    <citation type="journal article" date="2023" name="Science">
        <title>Genome structures resolve the early diversification of teleost fishes.</title>
        <authorList>
            <person name="Parey E."/>
            <person name="Louis A."/>
            <person name="Montfort J."/>
            <person name="Bouchez O."/>
            <person name="Roques C."/>
            <person name="Iampietro C."/>
            <person name="Lluch J."/>
            <person name="Castinel A."/>
            <person name="Donnadieu C."/>
            <person name="Desvignes T."/>
            <person name="Floi Bucao C."/>
            <person name="Jouanno E."/>
            <person name="Wen M."/>
            <person name="Mejri S."/>
            <person name="Dirks R."/>
            <person name="Jansen H."/>
            <person name="Henkel C."/>
            <person name="Chen W.J."/>
            <person name="Zahm M."/>
            <person name="Cabau C."/>
            <person name="Klopp C."/>
            <person name="Thompson A.W."/>
            <person name="Robinson-Rechavi M."/>
            <person name="Braasch I."/>
            <person name="Lecointre G."/>
            <person name="Bobe J."/>
            <person name="Postlethwait J.H."/>
            <person name="Berthelot C."/>
            <person name="Roest Crollius H."/>
            <person name="Guiguen Y."/>
        </authorList>
    </citation>
    <scope>NUCLEOTIDE SEQUENCE</scope>
    <source>
        <strain evidence="1">NC1722</strain>
    </source>
</reference>
<evidence type="ECO:0000313" key="2">
    <source>
        <dbReference type="Proteomes" id="UP001221898"/>
    </source>
</evidence>
<accession>A0AAD7WEX8</accession>
<dbReference type="EMBL" id="JAINUG010000125">
    <property type="protein sequence ID" value="KAJ8394527.1"/>
    <property type="molecule type" value="Genomic_DNA"/>
</dbReference>
<proteinExistence type="predicted"/>
<evidence type="ECO:0000313" key="1">
    <source>
        <dbReference type="EMBL" id="KAJ8394527.1"/>
    </source>
</evidence>
<name>A0AAD7WEX8_9TELE</name>
<organism evidence="1 2">
    <name type="scientific">Aldrovandia affinis</name>
    <dbReference type="NCBI Taxonomy" id="143900"/>
    <lineage>
        <taxon>Eukaryota</taxon>
        <taxon>Metazoa</taxon>
        <taxon>Chordata</taxon>
        <taxon>Craniata</taxon>
        <taxon>Vertebrata</taxon>
        <taxon>Euteleostomi</taxon>
        <taxon>Actinopterygii</taxon>
        <taxon>Neopterygii</taxon>
        <taxon>Teleostei</taxon>
        <taxon>Notacanthiformes</taxon>
        <taxon>Halosauridae</taxon>
        <taxon>Aldrovandia</taxon>
    </lineage>
</organism>
<sequence length="75" mass="8632">MQLGKIGTDPLLKTLINYQLASARYREVDWSGCSKAEVKRRWGIPRGKFPSLNRHLCKKQRINADLVENFRSKGS</sequence>
<dbReference type="Proteomes" id="UP001221898">
    <property type="component" value="Unassembled WGS sequence"/>
</dbReference>
<keyword evidence="2" id="KW-1185">Reference proteome</keyword>
<protein>
    <submittedName>
        <fullName evidence="1">Uncharacterized protein</fullName>
    </submittedName>
</protein>